<feature type="transmembrane region" description="Helical" evidence="1">
    <location>
        <begin position="5"/>
        <end position="23"/>
    </location>
</feature>
<dbReference type="PATRIC" id="fig|29422.6.peg.1744"/>
<dbReference type="GO" id="GO:0016020">
    <property type="term" value="C:membrane"/>
    <property type="evidence" value="ECO:0007669"/>
    <property type="project" value="TreeGrafter"/>
</dbReference>
<keyword evidence="1" id="KW-0812">Transmembrane</keyword>
<dbReference type="PROSITE" id="PS50244">
    <property type="entry name" value="S5A_REDUCTASE"/>
    <property type="match status" value="1"/>
</dbReference>
<organism evidence="2 3">
    <name type="scientific">Legionella brunensis</name>
    <dbReference type="NCBI Taxonomy" id="29422"/>
    <lineage>
        <taxon>Bacteria</taxon>
        <taxon>Pseudomonadati</taxon>
        <taxon>Pseudomonadota</taxon>
        <taxon>Gammaproteobacteria</taxon>
        <taxon>Legionellales</taxon>
        <taxon>Legionellaceae</taxon>
        <taxon>Legionella</taxon>
    </lineage>
</organism>
<dbReference type="AlphaFoldDB" id="A0A0W0SKW8"/>
<keyword evidence="1" id="KW-0472">Membrane</keyword>
<evidence type="ECO:0000256" key="1">
    <source>
        <dbReference type="SAM" id="Phobius"/>
    </source>
</evidence>
<dbReference type="STRING" id="29422.Lbru_1644"/>
<feature type="transmembrane region" description="Helical" evidence="1">
    <location>
        <begin position="96"/>
        <end position="123"/>
    </location>
</feature>
<feature type="transmembrane region" description="Helical" evidence="1">
    <location>
        <begin position="130"/>
        <end position="151"/>
    </location>
</feature>
<gene>
    <name evidence="2" type="ORF">Lbru_1644</name>
</gene>
<dbReference type="Proteomes" id="UP000054742">
    <property type="component" value="Unassembled WGS sequence"/>
</dbReference>
<comment type="caution">
    <text evidence="2">The sequence shown here is derived from an EMBL/GenBank/DDBJ whole genome shotgun (WGS) entry which is preliminary data.</text>
</comment>
<accession>A0A0W0SKW8</accession>
<sequence length="258" mass="30517">MKLLIVIVFIVIHMSLIWIWYRLKNNPSVVDVGWASGLTLAGLIYLNIETISNRSKLLSLILIIWGFRLGFYLWYTRIRKNLIDKRYVALSNNWKIAKFLGFFINFQLQGFFIFIISLPWFFASHSNNKISLLDVIGFMLAALFIFLEAYADFQLQSFKANNPGKACNKGFWYYSRHPNYFFEWLVWCSFTLFAIHHAWGWLSLFSPLTLYYLMTRITGPITEQGLVKSKGQLYVNYQESTPMFFPIKLFIPRFRKNK</sequence>
<dbReference type="InterPro" id="IPR010721">
    <property type="entry name" value="UstE-like"/>
</dbReference>
<evidence type="ECO:0000313" key="3">
    <source>
        <dbReference type="Proteomes" id="UP000054742"/>
    </source>
</evidence>
<dbReference type="Pfam" id="PF06966">
    <property type="entry name" value="DUF1295"/>
    <property type="match status" value="1"/>
</dbReference>
<feature type="transmembrane region" description="Helical" evidence="1">
    <location>
        <begin position="29"/>
        <end position="48"/>
    </location>
</feature>
<dbReference type="RefSeq" id="WP_058441712.1">
    <property type="nucleotide sequence ID" value="NZ_CAAAHU010000019.1"/>
</dbReference>
<name>A0A0W0SKW8_9GAMM</name>
<keyword evidence="1" id="KW-1133">Transmembrane helix</keyword>
<dbReference type="OrthoDB" id="9779233at2"/>
<dbReference type="PANTHER" id="PTHR32251:SF17">
    <property type="entry name" value="STEROID 5-ALPHA REDUCTASE C-TERMINAL DOMAIN-CONTAINING PROTEIN"/>
    <property type="match status" value="1"/>
</dbReference>
<reference evidence="2 3" key="1">
    <citation type="submission" date="2015-11" db="EMBL/GenBank/DDBJ databases">
        <title>Genomic analysis of 38 Legionella species identifies large and diverse effector repertoires.</title>
        <authorList>
            <person name="Burstein D."/>
            <person name="Amaro F."/>
            <person name="Zusman T."/>
            <person name="Lifshitz Z."/>
            <person name="Cohen O."/>
            <person name="Gilbert J.A."/>
            <person name="Pupko T."/>
            <person name="Shuman H.A."/>
            <person name="Segal G."/>
        </authorList>
    </citation>
    <scope>NUCLEOTIDE SEQUENCE [LARGE SCALE GENOMIC DNA]</scope>
    <source>
        <strain evidence="2 3">ATCC 43878</strain>
    </source>
</reference>
<proteinExistence type="predicted"/>
<dbReference type="PANTHER" id="PTHR32251">
    <property type="entry name" value="3-OXO-5-ALPHA-STEROID 4-DEHYDROGENASE"/>
    <property type="match status" value="1"/>
</dbReference>
<feature type="transmembrane region" description="Helical" evidence="1">
    <location>
        <begin position="184"/>
        <end position="213"/>
    </location>
</feature>
<dbReference type="EMBL" id="LNXV01000013">
    <property type="protein sequence ID" value="KTC83821.1"/>
    <property type="molecule type" value="Genomic_DNA"/>
</dbReference>
<dbReference type="Gene3D" id="1.20.120.1630">
    <property type="match status" value="1"/>
</dbReference>
<keyword evidence="3" id="KW-1185">Reference proteome</keyword>
<evidence type="ECO:0000313" key="2">
    <source>
        <dbReference type="EMBL" id="KTC83821.1"/>
    </source>
</evidence>
<feature type="transmembrane region" description="Helical" evidence="1">
    <location>
        <begin position="57"/>
        <end position="76"/>
    </location>
</feature>
<protein>
    <submittedName>
        <fullName evidence="2">Uncharacterized protein</fullName>
    </submittedName>
</protein>